<reference evidence="2 3" key="1">
    <citation type="submission" date="2018-06" db="EMBL/GenBank/DDBJ databases">
        <title>Genomic Encyclopedia of Type Strains, Phase IV (KMG-V): Genome sequencing to study the core and pangenomes of soil and plant-associated prokaryotes.</title>
        <authorList>
            <person name="Whitman W."/>
        </authorList>
    </citation>
    <scope>NUCLEOTIDE SEQUENCE [LARGE SCALE GENOMIC DNA]</scope>
    <source>
        <strain evidence="2 3">SRCL-318</strain>
    </source>
</reference>
<evidence type="ECO:0000313" key="2">
    <source>
        <dbReference type="EMBL" id="PYE17652.1"/>
    </source>
</evidence>
<accession>A0A2V4TF42</accession>
<dbReference type="AlphaFoldDB" id="A0A2V4TF42"/>
<dbReference type="PROSITE" id="PS50931">
    <property type="entry name" value="HTH_LYSR"/>
    <property type="match status" value="1"/>
</dbReference>
<organism evidence="2 3">
    <name type="scientific">Paraburkholderia silvatlantica</name>
    <dbReference type="NCBI Taxonomy" id="321895"/>
    <lineage>
        <taxon>Bacteria</taxon>
        <taxon>Pseudomonadati</taxon>
        <taxon>Pseudomonadota</taxon>
        <taxon>Betaproteobacteria</taxon>
        <taxon>Burkholderiales</taxon>
        <taxon>Burkholderiaceae</taxon>
        <taxon>Paraburkholderia</taxon>
    </lineage>
</organism>
<dbReference type="EMBL" id="QJSQ01000025">
    <property type="protein sequence ID" value="PYE17652.1"/>
    <property type="molecule type" value="Genomic_DNA"/>
</dbReference>
<dbReference type="Proteomes" id="UP000247772">
    <property type="component" value="Unassembled WGS sequence"/>
</dbReference>
<gene>
    <name evidence="2" type="ORF">C7410_12526</name>
</gene>
<proteinExistence type="predicted"/>
<evidence type="ECO:0000259" key="1">
    <source>
        <dbReference type="PROSITE" id="PS50931"/>
    </source>
</evidence>
<protein>
    <recommendedName>
        <fullName evidence="1">HTH lysR-type domain-containing protein</fullName>
    </recommendedName>
</protein>
<dbReference type="InterPro" id="IPR000847">
    <property type="entry name" value="LysR_HTH_N"/>
</dbReference>
<evidence type="ECO:0000313" key="3">
    <source>
        <dbReference type="Proteomes" id="UP000247772"/>
    </source>
</evidence>
<comment type="caution">
    <text evidence="2">The sequence shown here is derived from an EMBL/GenBank/DDBJ whole genome shotgun (WGS) entry which is preliminary data.</text>
</comment>
<name>A0A2V4TF42_9BURK</name>
<sequence>MGLKRLRSWISLLMLVRAGRHFTLTREALAQADR</sequence>
<feature type="domain" description="HTH lysR-type" evidence="1">
    <location>
        <begin position="1"/>
        <end position="25"/>
    </location>
</feature>
<dbReference type="GO" id="GO:0003700">
    <property type="term" value="F:DNA-binding transcription factor activity"/>
    <property type="evidence" value="ECO:0007669"/>
    <property type="project" value="InterPro"/>
</dbReference>